<feature type="compositionally biased region" description="Low complexity" evidence="2">
    <location>
        <begin position="56"/>
        <end position="80"/>
    </location>
</feature>
<feature type="compositionally biased region" description="Polar residues" evidence="2">
    <location>
        <begin position="267"/>
        <end position="290"/>
    </location>
</feature>
<feature type="compositionally biased region" description="Basic and acidic residues" evidence="2">
    <location>
        <begin position="217"/>
        <end position="247"/>
    </location>
</feature>
<dbReference type="EMBL" id="JALJOV010001001">
    <property type="protein sequence ID" value="KAK9856797.1"/>
    <property type="molecule type" value="Genomic_DNA"/>
</dbReference>
<gene>
    <name evidence="3" type="ORF">WJX84_008620</name>
</gene>
<reference evidence="3 4" key="1">
    <citation type="journal article" date="2024" name="Nat. Commun.">
        <title>Phylogenomics reveals the evolutionary origins of lichenization in chlorophyte algae.</title>
        <authorList>
            <person name="Puginier C."/>
            <person name="Libourel C."/>
            <person name="Otte J."/>
            <person name="Skaloud P."/>
            <person name="Haon M."/>
            <person name="Grisel S."/>
            <person name="Petersen M."/>
            <person name="Berrin J.G."/>
            <person name="Delaux P.M."/>
            <person name="Dal Grande F."/>
            <person name="Keller J."/>
        </authorList>
    </citation>
    <scope>NUCLEOTIDE SEQUENCE [LARGE SCALE GENOMIC DNA]</scope>
    <source>
        <strain evidence="3 4">SAG 2523</strain>
    </source>
</reference>
<accession>A0AAW1STG0</accession>
<sequence length="466" mass="50049">MLRGEGVGEIMGTLRRTSPNAPALVREKQEAKAAQQAAAKAAEEREEAQIQAYYRRQQAQEQQQLHYAASRSSRASAHSSPLAPPTLDPYSHATHSQQAPGYHDYDPHNSTSSQNVHSSARQGHWHKEEQHGHVAALSSYPTASAHPHQGNGLSDEWAGHSAAASPESGQRPMHQGPHGFRAPQNLPGIGGGPRSSQHGPQHPEGSHAWRQQQAASTDRHVPGLDVGREPQHTSTERMHDHHRDESWGGHNHSRWGGQQANGGRRGPSSNATQPGDWQNSAFHSHMSSGQHWAGNPHRASHPAEQEYGATAQQGASSGWPPAATDSAGSRNQPGSSWRDLPQQVATELQGLRAETAASRAALTQQAALLERLQQQTAASARQAAASSQGAQLDSLDSFLVETALVPLSLNEIPSRLPTPSSGKAWAGKGRPHASPQKRPQPKVQSPAKPTAGGRRISPVKVARWRC</sequence>
<feature type="region of interest" description="Disordered" evidence="2">
    <location>
        <begin position="56"/>
        <end position="339"/>
    </location>
</feature>
<dbReference type="Proteomes" id="UP001485043">
    <property type="component" value="Unassembled WGS sequence"/>
</dbReference>
<comment type="caution">
    <text evidence="3">The sequence shown here is derived from an EMBL/GenBank/DDBJ whole genome shotgun (WGS) entry which is preliminary data.</text>
</comment>
<evidence type="ECO:0000256" key="1">
    <source>
        <dbReference type="SAM" id="Coils"/>
    </source>
</evidence>
<organism evidence="3 4">
    <name type="scientific">Apatococcus fuscideae</name>
    <dbReference type="NCBI Taxonomy" id="2026836"/>
    <lineage>
        <taxon>Eukaryota</taxon>
        <taxon>Viridiplantae</taxon>
        <taxon>Chlorophyta</taxon>
        <taxon>core chlorophytes</taxon>
        <taxon>Trebouxiophyceae</taxon>
        <taxon>Chlorellales</taxon>
        <taxon>Chlorellaceae</taxon>
        <taxon>Apatococcus</taxon>
    </lineage>
</organism>
<feature type="region of interest" description="Disordered" evidence="2">
    <location>
        <begin position="1"/>
        <end position="21"/>
    </location>
</feature>
<proteinExistence type="predicted"/>
<feature type="compositionally biased region" description="Polar residues" evidence="2">
    <location>
        <begin position="108"/>
        <end position="121"/>
    </location>
</feature>
<protein>
    <submittedName>
        <fullName evidence="3">Uncharacterized protein</fullName>
    </submittedName>
</protein>
<keyword evidence="1" id="KW-0175">Coiled coil</keyword>
<feature type="region of interest" description="Disordered" evidence="2">
    <location>
        <begin position="411"/>
        <end position="466"/>
    </location>
</feature>
<name>A0AAW1STG0_9CHLO</name>
<keyword evidence="4" id="KW-1185">Reference proteome</keyword>
<evidence type="ECO:0000313" key="3">
    <source>
        <dbReference type="EMBL" id="KAK9856797.1"/>
    </source>
</evidence>
<evidence type="ECO:0000256" key="2">
    <source>
        <dbReference type="SAM" id="MobiDB-lite"/>
    </source>
</evidence>
<dbReference type="AlphaFoldDB" id="A0AAW1STG0"/>
<feature type="compositionally biased region" description="Polar residues" evidence="2">
    <location>
        <begin position="326"/>
        <end position="335"/>
    </location>
</feature>
<evidence type="ECO:0000313" key="4">
    <source>
        <dbReference type="Proteomes" id="UP001485043"/>
    </source>
</evidence>
<feature type="coiled-coil region" evidence="1">
    <location>
        <begin position="24"/>
        <end position="51"/>
    </location>
</feature>